<protein>
    <submittedName>
        <fullName evidence="2">Uncharacterized protein</fullName>
    </submittedName>
</protein>
<feature type="region of interest" description="Disordered" evidence="1">
    <location>
        <begin position="25"/>
        <end position="73"/>
    </location>
</feature>
<sequence length="73" mass="7968">MVRGRRQEAQSFFVATAVSLSSLGYVGLHSSPPRGLRRSSGRARRGAGDRANEDERGDPAFRRARRGAQTPRG</sequence>
<name>A0A2A9MJS8_BESBE</name>
<evidence type="ECO:0000313" key="3">
    <source>
        <dbReference type="Proteomes" id="UP000224006"/>
    </source>
</evidence>
<dbReference type="VEuPathDB" id="ToxoDB:BESB_005660"/>
<dbReference type="EMBL" id="NWUJ01000001">
    <property type="protein sequence ID" value="PFH38225.1"/>
    <property type="molecule type" value="Genomic_DNA"/>
</dbReference>
<reference evidence="2 3" key="1">
    <citation type="submission" date="2017-09" db="EMBL/GenBank/DDBJ databases">
        <title>Genome sequencing of Besnoitia besnoiti strain Bb-Ger1.</title>
        <authorList>
            <person name="Schares G."/>
            <person name="Venepally P."/>
            <person name="Lorenzi H.A."/>
        </authorList>
    </citation>
    <scope>NUCLEOTIDE SEQUENCE [LARGE SCALE GENOMIC DNA]</scope>
    <source>
        <strain evidence="2 3">Bb-Ger1</strain>
    </source>
</reference>
<dbReference type="Proteomes" id="UP000224006">
    <property type="component" value="Chromosome I"/>
</dbReference>
<dbReference type="RefSeq" id="XP_029222234.1">
    <property type="nucleotide sequence ID" value="XM_029359321.1"/>
</dbReference>
<comment type="caution">
    <text evidence="2">The sequence shown here is derived from an EMBL/GenBank/DDBJ whole genome shotgun (WGS) entry which is preliminary data.</text>
</comment>
<organism evidence="2 3">
    <name type="scientific">Besnoitia besnoiti</name>
    <name type="common">Apicomplexan protozoan</name>
    <dbReference type="NCBI Taxonomy" id="94643"/>
    <lineage>
        <taxon>Eukaryota</taxon>
        <taxon>Sar</taxon>
        <taxon>Alveolata</taxon>
        <taxon>Apicomplexa</taxon>
        <taxon>Conoidasida</taxon>
        <taxon>Coccidia</taxon>
        <taxon>Eucoccidiorida</taxon>
        <taxon>Eimeriorina</taxon>
        <taxon>Sarcocystidae</taxon>
        <taxon>Besnoitia</taxon>
    </lineage>
</organism>
<keyword evidence="3" id="KW-1185">Reference proteome</keyword>
<accession>A0A2A9MJS8</accession>
<evidence type="ECO:0000256" key="1">
    <source>
        <dbReference type="SAM" id="MobiDB-lite"/>
    </source>
</evidence>
<dbReference type="GeneID" id="40305629"/>
<feature type="compositionally biased region" description="Basic residues" evidence="1">
    <location>
        <begin position="35"/>
        <end position="45"/>
    </location>
</feature>
<proteinExistence type="predicted"/>
<dbReference type="KEGG" id="bbes:BESB_005660"/>
<evidence type="ECO:0000313" key="2">
    <source>
        <dbReference type="EMBL" id="PFH38225.1"/>
    </source>
</evidence>
<feature type="compositionally biased region" description="Basic and acidic residues" evidence="1">
    <location>
        <begin position="46"/>
        <end position="61"/>
    </location>
</feature>
<dbReference type="AlphaFoldDB" id="A0A2A9MJS8"/>
<gene>
    <name evidence="2" type="ORF">BESB_005660</name>
</gene>